<dbReference type="AlphaFoldDB" id="A0A7W2IJN9"/>
<dbReference type="RefSeq" id="WP_182152586.1">
    <property type="nucleotide sequence ID" value="NZ_JACEZU010000003.1"/>
</dbReference>
<proteinExistence type="predicted"/>
<protein>
    <submittedName>
        <fullName evidence="1">Uncharacterized protein</fullName>
    </submittedName>
</protein>
<dbReference type="EMBL" id="JACEZU010000003">
    <property type="protein sequence ID" value="MBA5686719.1"/>
    <property type="molecule type" value="Genomic_DNA"/>
</dbReference>
<accession>A0A7W2IJN9</accession>
<evidence type="ECO:0000313" key="1">
    <source>
        <dbReference type="EMBL" id="MBA5686719.1"/>
    </source>
</evidence>
<name>A0A7W2IJN9_9BURK</name>
<reference evidence="1 2" key="1">
    <citation type="submission" date="2020-07" db="EMBL/GenBank/DDBJ databases">
        <title>Novel species isolated from subtropical streams in China.</title>
        <authorList>
            <person name="Lu H."/>
        </authorList>
    </citation>
    <scope>NUCLEOTIDE SEQUENCE [LARGE SCALE GENOMIC DNA]</scope>
    <source>
        <strain evidence="1 2">LX47W</strain>
    </source>
</reference>
<sequence>MPTIALFGLLWDQRPRKRSICQAAEAVHPIVRHPPAGEVPALLPADYMVIGLASMEDAAILARLQRIERLIDPLPDRVQ</sequence>
<organism evidence="1 2">
    <name type="scientific">Rugamonas apoptosis</name>
    <dbReference type="NCBI Taxonomy" id="2758570"/>
    <lineage>
        <taxon>Bacteria</taxon>
        <taxon>Pseudomonadati</taxon>
        <taxon>Pseudomonadota</taxon>
        <taxon>Betaproteobacteria</taxon>
        <taxon>Burkholderiales</taxon>
        <taxon>Oxalobacteraceae</taxon>
        <taxon>Telluria group</taxon>
        <taxon>Rugamonas</taxon>
    </lineage>
</organism>
<dbReference type="Proteomes" id="UP000573499">
    <property type="component" value="Unassembled WGS sequence"/>
</dbReference>
<keyword evidence="2" id="KW-1185">Reference proteome</keyword>
<gene>
    <name evidence="1" type="ORF">H3H39_06580</name>
</gene>
<comment type="caution">
    <text evidence="1">The sequence shown here is derived from an EMBL/GenBank/DDBJ whole genome shotgun (WGS) entry which is preliminary data.</text>
</comment>
<evidence type="ECO:0000313" key="2">
    <source>
        <dbReference type="Proteomes" id="UP000573499"/>
    </source>
</evidence>